<evidence type="ECO:0000313" key="2">
    <source>
        <dbReference type="EMBL" id="CAB4607890.1"/>
    </source>
</evidence>
<dbReference type="EMBL" id="CAEZUX010000011">
    <property type="protein sequence ID" value="CAB4607890.1"/>
    <property type="molecule type" value="Genomic_DNA"/>
</dbReference>
<reference evidence="2" key="1">
    <citation type="submission" date="2020-05" db="EMBL/GenBank/DDBJ databases">
        <authorList>
            <person name="Chiriac C."/>
            <person name="Salcher M."/>
            <person name="Ghai R."/>
            <person name="Kavagutti S V."/>
        </authorList>
    </citation>
    <scope>NUCLEOTIDE SEQUENCE</scope>
</reference>
<keyword evidence="1" id="KW-0472">Membrane</keyword>
<name>A0A6J6H5B2_9ZZZZ</name>
<dbReference type="AlphaFoldDB" id="A0A6J6H5B2"/>
<gene>
    <name evidence="2" type="ORF">UFOPK1874_00234</name>
</gene>
<keyword evidence="1" id="KW-0812">Transmembrane</keyword>
<feature type="transmembrane region" description="Helical" evidence="1">
    <location>
        <begin position="12"/>
        <end position="35"/>
    </location>
</feature>
<proteinExistence type="predicted"/>
<evidence type="ECO:0000256" key="1">
    <source>
        <dbReference type="SAM" id="Phobius"/>
    </source>
</evidence>
<accession>A0A6J6H5B2</accession>
<sequence>MSSVSTIASSMSINAIGGGLVVLGIVLLVVTLSFWKSAVEDPEVLAPLEVMADRKYARADETRRLAMLNMVRPEGAEPVVHHVAPTMLAREPVSEPERPYRDPFNHADDAVEVVDGPGAVIDPLLNNNQENY</sequence>
<organism evidence="2">
    <name type="scientific">freshwater metagenome</name>
    <dbReference type="NCBI Taxonomy" id="449393"/>
    <lineage>
        <taxon>unclassified sequences</taxon>
        <taxon>metagenomes</taxon>
        <taxon>ecological metagenomes</taxon>
    </lineage>
</organism>
<protein>
    <submittedName>
        <fullName evidence="2">Unannotated protein</fullName>
    </submittedName>
</protein>
<keyword evidence="1" id="KW-1133">Transmembrane helix</keyword>